<protein>
    <submittedName>
        <fullName evidence="2">Uncharacterized protein</fullName>
    </submittedName>
</protein>
<dbReference type="Pfam" id="PF20555">
    <property type="entry name" value="DUF6767"/>
    <property type="match status" value="1"/>
</dbReference>
<dbReference type="RefSeq" id="WP_109093323.1">
    <property type="nucleotide sequence ID" value="NZ_QETB01000002.1"/>
</dbReference>
<name>A0A2V1K5T6_9ACTO</name>
<sequence length="90" mass="9758">MSNANAPKCPLRYGEPCTLCQPYVTGPEDCQTVALVMSDPELKAQWAKGYSAWARQRREERKKAHKAAEPTGAPASPPSQGLVTGMPASW</sequence>
<dbReference type="EMBL" id="QETB01000002">
    <property type="protein sequence ID" value="PWF26677.1"/>
    <property type="molecule type" value="Genomic_DNA"/>
</dbReference>
<evidence type="ECO:0000313" key="3">
    <source>
        <dbReference type="Proteomes" id="UP000245283"/>
    </source>
</evidence>
<dbReference type="Proteomes" id="UP000245283">
    <property type="component" value="Unassembled WGS sequence"/>
</dbReference>
<feature type="compositionally biased region" description="Basic and acidic residues" evidence="1">
    <location>
        <begin position="57"/>
        <end position="68"/>
    </location>
</feature>
<comment type="caution">
    <text evidence="2">The sequence shown here is derived from an EMBL/GenBank/DDBJ whole genome shotgun (WGS) entry which is preliminary data.</text>
</comment>
<accession>A0A2V1K5T6</accession>
<keyword evidence="3" id="KW-1185">Reference proteome</keyword>
<proteinExistence type="predicted"/>
<reference evidence="3" key="1">
    <citation type="submission" date="2018-05" db="EMBL/GenBank/DDBJ databases">
        <authorList>
            <person name="Li Y."/>
        </authorList>
    </citation>
    <scope>NUCLEOTIDE SEQUENCE [LARGE SCALE GENOMIC DNA]</scope>
    <source>
        <strain evidence="3">sk1b4</strain>
    </source>
</reference>
<feature type="region of interest" description="Disordered" evidence="1">
    <location>
        <begin position="57"/>
        <end position="90"/>
    </location>
</feature>
<evidence type="ECO:0000256" key="1">
    <source>
        <dbReference type="SAM" id="MobiDB-lite"/>
    </source>
</evidence>
<organism evidence="2 3">
    <name type="scientific">Ancrocorticia populi</name>
    <dbReference type="NCBI Taxonomy" id="2175228"/>
    <lineage>
        <taxon>Bacteria</taxon>
        <taxon>Bacillati</taxon>
        <taxon>Actinomycetota</taxon>
        <taxon>Actinomycetes</taxon>
        <taxon>Actinomycetales</taxon>
        <taxon>Actinomycetaceae</taxon>
        <taxon>Ancrocorticia</taxon>
    </lineage>
</organism>
<dbReference type="AlphaFoldDB" id="A0A2V1K5T6"/>
<evidence type="ECO:0000313" key="2">
    <source>
        <dbReference type="EMBL" id="PWF26677.1"/>
    </source>
</evidence>
<dbReference type="InterPro" id="IPR046658">
    <property type="entry name" value="DUF6767"/>
</dbReference>
<dbReference type="OrthoDB" id="4324184at2"/>
<gene>
    <name evidence="2" type="ORF">DD236_05145</name>
</gene>